<feature type="non-terminal residue" evidence="11">
    <location>
        <position position="281"/>
    </location>
</feature>
<dbReference type="OrthoDB" id="6117944at2759"/>
<evidence type="ECO:0000256" key="9">
    <source>
        <dbReference type="SAM" id="Phobius"/>
    </source>
</evidence>
<proteinExistence type="inferred from homology"/>
<dbReference type="InterPro" id="IPR050125">
    <property type="entry name" value="GPCR_opsins"/>
</dbReference>
<dbReference type="HOGENOM" id="CLU_009579_3_3_1"/>
<dbReference type="PROSITE" id="PS00237">
    <property type="entry name" value="G_PROTEIN_RECEP_F1_1"/>
    <property type="match status" value="1"/>
</dbReference>
<feature type="transmembrane region" description="Helical" evidence="9">
    <location>
        <begin position="34"/>
        <end position="60"/>
    </location>
</feature>
<dbReference type="PANTHER" id="PTHR24240">
    <property type="entry name" value="OPSIN"/>
    <property type="match status" value="1"/>
</dbReference>
<dbReference type="OMA" id="RTHNANI"/>
<evidence type="ECO:0000256" key="8">
    <source>
        <dbReference type="RuleBase" id="RU000688"/>
    </source>
</evidence>
<keyword evidence="12" id="KW-1185">Reference proteome</keyword>
<dbReference type="STRING" id="45351.A7SJD0"/>
<protein>
    <recommendedName>
        <fullName evidence="10">G-protein coupled receptors family 1 profile domain-containing protein</fullName>
    </recommendedName>
</protein>
<dbReference type="GO" id="GO:0007602">
    <property type="term" value="P:phototransduction"/>
    <property type="evidence" value="ECO:0000318"/>
    <property type="project" value="GO_Central"/>
</dbReference>
<organism evidence="11 12">
    <name type="scientific">Nematostella vectensis</name>
    <name type="common">Starlet sea anemone</name>
    <dbReference type="NCBI Taxonomy" id="45351"/>
    <lineage>
        <taxon>Eukaryota</taxon>
        <taxon>Metazoa</taxon>
        <taxon>Cnidaria</taxon>
        <taxon>Anthozoa</taxon>
        <taxon>Hexacorallia</taxon>
        <taxon>Actiniaria</taxon>
        <taxon>Edwardsiidae</taxon>
        <taxon>Nematostella</taxon>
    </lineage>
</organism>
<dbReference type="AlphaFoldDB" id="A7SJD0"/>
<keyword evidence="2 8" id="KW-0812">Transmembrane</keyword>
<evidence type="ECO:0000256" key="7">
    <source>
        <dbReference type="ARBA" id="ARBA00023224"/>
    </source>
</evidence>
<evidence type="ECO:0000313" key="11">
    <source>
        <dbReference type="EMBL" id="EDO36213.1"/>
    </source>
</evidence>
<evidence type="ECO:0000256" key="3">
    <source>
        <dbReference type="ARBA" id="ARBA00022989"/>
    </source>
</evidence>
<dbReference type="SUPFAM" id="SSF81321">
    <property type="entry name" value="Family A G protein-coupled receptor-like"/>
    <property type="match status" value="1"/>
</dbReference>
<evidence type="ECO:0000256" key="6">
    <source>
        <dbReference type="ARBA" id="ARBA00023170"/>
    </source>
</evidence>
<keyword evidence="6 8" id="KW-0675">Receptor</keyword>
<dbReference type="InParanoid" id="A7SJD0"/>
<dbReference type="InterPro" id="IPR000276">
    <property type="entry name" value="GPCR_Rhodpsn"/>
</dbReference>
<evidence type="ECO:0000256" key="1">
    <source>
        <dbReference type="ARBA" id="ARBA00004141"/>
    </source>
</evidence>
<dbReference type="GO" id="GO:0071482">
    <property type="term" value="P:cellular response to light stimulus"/>
    <property type="evidence" value="ECO:0000318"/>
    <property type="project" value="GO_Central"/>
</dbReference>
<dbReference type="eggNOG" id="KOG3656">
    <property type="taxonomic scope" value="Eukaryota"/>
</dbReference>
<evidence type="ECO:0000313" key="12">
    <source>
        <dbReference type="Proteomes" id="UP000001593"/>
    </source>
</evidence>
<dbReference type="FunCoup" id="A7SJD0">
    <property type="interactions" value="145"/>
</dbReference>
<dbReference type="FunFam" id="1.20.1070.10:FF:000392">
    <property type="entry name" value="Predicted protein"/>
    <property type="match status" value="1"/>
</dbReference>
<sequence length="281" mass="31909">VLMFGLLYVIGFVGNAVVLWIVNKKKNEGKAIYLFIGALAFSDILMVVLSSVTSLMVTVLGKWPFSDTICQFQGFLVVFLATVSLLLMAGTAVNRYFQVVRTNFYRLIFTPMHTRLLVGGIWVLASIAPIQYVAIGERYIFHPGKCFCFQENSFKPSTLFVSVIVFIPMCFIIASYYKVFKTIQSHKHRVANMQNNADSIAGPNIQDVKVTRTLFVTVVGFLCCWTPILIMDLIEFARGILFLPRELYILYSWLGLLSTVINPLIYGVMNPMFREEYKKIL</sequence>
<gene>
    <name evidence="11" type="ORF">NEMVEDRAFT_v1g14216</name>
</gene>
<dbReference type="PRINTS" id="PR00237">
    <property type="entry name" value="GPCRRHODOPSN"/>
</dbReference>
<feature type="non-terminal residue" evidence="11">
    <location>
        <position position="1"/>
    </location>
</feature>
<feature type="domain" description="G-protein coupled receptors family 1 profile" evidence="10">
    <location>
        <begin position="14"/>
        <end position="266"/>
    </location>
</feature>
<dbReference type="GO" id="GO:0008020">
    <property type="term" value="F:G protein-coupled photoreceptor activity"/>
    <property type="evidence" value="ECO:0000318"/>
    <property type="project" value="GO_Central"/>
</dbReference>
<dbReference type="EMBL" id="DS469676">
    <property type="protein sequence ID" value="EDO36213.1"/>
    <property type="molecule type" value="Genomic_DNA"/>
</dbReference>
<feature type="transmembrane region" description="Helical" evidence="9">
    <location>
        <begin position="248"/>
        <end position="269"/>
    </location>
</feature>
<dbReference type="GO" id="GO:0007186">
    <property type="term" value="P:G protein-coupled receptor signaling pathway"/>
    <property type="evidence" value="ECO:0000318"/>
    <property type="project" value="GO_Central"/>
</dbReference>
<dbReference type="PhylomeDB" id="A7SJD0"/>
<name>A7SJD0_NEMVE</name>
<evidence type="ECO:0000259" key="10">
    <source>
        <dbReference type="PROSITE" id="PS50262"/>
    </source>
</evidence>
<comment type="subcellular location">
    <subcellularLocation>
        <location evidence="1">Membrane</location>
        <topology evidence="1">Multi-pass membrane protein</topology>
    </subcellularLocation>
</comment>
<dbReference type="PROSITE" id="PS50262">
    <property type="entry name" value="G_PROTEIN_RECEP_F1_2"/>
    <property type="match status" value="1"/>
</dbReference>
<keyword evidence="3 9" id="KW-1133">Transmembrane helix</keyword>
<comment type="similarity">
    <text evidence="8">Belongs to the G-protein coupled receptor 1 family.</text>
</comment>
<evidence type="ECO:0000256" key="2">
    <source>
        <dbReference type="ARBA" id="ARBA00022692"/>
    </source>
</evidence>
<dbReference type="GO" id="GO:0005886">
    <property type="term" value="C:plasma membrane"/>
    <property type="evidence" value="ECO:0000318"/>
    <property type="project" value="GO_Central"/>
</dbReference>
<keyword evidence="7 8" id="KW-0807">Transducer</keyword>
<feature type="transmembrane region" description="Helical" evidence="9">
    <location>
        <begin position="72"/>
        <end position="93"/>
    </location>
</feature>
<evidence type="ECO:0000256" key="4">
    <source>
        <dbReference type="ARBA" id="ARBA00023040"/>
    </source>
</evidence>
<dbReference type="Pfam" id="PF00001">
    <property type="entry name" value="7tm_1"/>
    <property type="match status" value="1"/>
</dbReference>
<dbReference type="SMART" id="SM01381">
    <property type="entry name" value="7TM_GPCR_Srsx"/>
    <property type="match status" value="1"/>
</dbReference>
<keyword evidence="5 9" id="KW-0472">Membrane</keyword>
<reference evidence="11 12" key="1">
    <citation type="journal article" date="2007" name="Science">
        <title>Sea anemone genome reveals ancestral eumetazoan gene repertoire and genomic organization.</title>
        <authorList>
            <person name="Putnam N.H."/>
            <person name="Srivastava M."/>
            <person name="Hellsten U."/>
            <person name="Dirks B."/>
            <person name="Chapman J."/>
            <person name="Salamov A."/>
            <person name="Terry A."/>
            <person name="Shapiro H."/>
            <person name="Lindquist E."/>
            <person name="Kapitonov V.V."/>
            <person name="Jurka J."/>
            <person name="Genikhovich G."/>
            <person name="Grigoriev I.V."/>
            <person name="Lucas S.M."/>
            <person name="Steele R.E."/>
            <person name="Finnerty J.R."/>
            <person name="Technau U."/>
            <person name="Martindale M.Q."/>
            <person name="Rokhsar D.S."/>
        </authorList>
    </citation>
    <scope>NUCLEOTIDE SEQUENCE [LARGE SCALE GENOMIC DNA]</scope>
    <source>
        <strain evidence="12">CH2 X CH6</strain>
    </source>
</reference>
<dbReference type="InterPro" id="IPR017452">
    <property type="entry name" value="GPCR_Rhodpsn_7TM"/>
</dbReference>
<dbReference type="Gene3D" id="1.20.1070.10">
    <property type="entry name" value="Rhodopsin 7-helix transmembrane proteins"/>
    <property type="match status" value="1"/>
</dbReference>
<feature type="transmembrane region" description="Helical" evidence="9">
    <location>
        <begin position="114"/>
        <end position="135"/>
    </location>
</feature>
<feature type="transmembrane region" description="Helical" evidence="9">
    <location>
        <begin position="214"/>
        <end position="236"/>
    </location>
</feature>
<feature type="transmembrane region" description="Helical" evidence="9">
    <location>
        <begin position="159"/>
        <end position="179"/>
    </location>
</feature>
<dbReference type="KEGG" id="nve:5507641"/>
<accession>A7SJD0</accession>
<dbReference type="Proteomes" id="UP000001593">
    <property type="component" value="Unassembled WGS sequence"/>
</dbReference>
<feature type="transmembrane region" description="Helical" evidence="9">
    <location>
        <begin position="6"/>
        <end position="22"/>
    </location>
</feature>
<evidence type="ECO:0000256" key="5">
    <source>
        <dbReference type="ARBA" id="ARBA00023136"/>
    </source>
</evidence>
<keyword evidence="4 8" id="KW-0297">G-protein coupled receptor</keyword>
<dbReference type="CDD" id="cd00637">
    <property type="entry name" value="7tm_classA_rhodopsin-like"/>
    <property type="match status" value="1"/>
</dbReference>